<dbReference type="Proteomes" id="UP000252355">
    <property type="component" value="Unassembled WGS sequence"/>
</dbReference>
<feature type="compositionally biased region" description="Basic and acidic residues" evidence="1">
    <location>
        <begin position="31"/>
        <end position="52"/>
    </location>
</feature>
<reference evidence="2 3" key="1">
    <citation type="submission" date="2018-05" db="EMBL/GenBank/DDBJ databases">
        <title>A metagenomic window into the 2 km-deep terrestrial subsurface aquifer revealed taxonomically and functionally diverse microbial community comprising novel uncultured bacterial lineages.</title>
        <authorList>
            <person name="Kadnikov V.V."/>
            <person name="Mardanov A.V."/>
            <person name="Beletsky A.V."/>
            <person name="Banks D."/>
            <person name="Pimenov N.V."/>
            <person name="Frank Y.A."/>
            <person name="Karnachuk O.V."/>
            <person name="Ravin N.V."/>
        </authorList>
    </citation>
    <scope>NUCLEOTIDE SEQUENCE [LARGE SCALE GENOMIC DNA]</scope>
    <source>
        <strain evidence="2">BY5</strain>
    </source>
</reference>
<evidence type="ECO:0000313" key="2">
    <source>
        <dbReference type="EMBL" id="RCK79757.1"/>
    </source>
</evidence>
<protein>
    <submittedName>
        <fullName evidence="2">Uncharacterized protein</fullName>
    </submittedName>
</protein>
<accession>A0A367ZPI6</accession>
<feature type="compositionally biased region" description="Basic and acidic residues" evidence="1">
    <location>
        <begin position="1"/>
        <end position="17"/>
    </location>
</feature>
<name>A0A367ZPI6_9BACT</name>
<comment type="caution">
    <text evidence="2">The sequence shown here is derived from an EMBL/GenBank/DDBJ whole genome shotgun (WGS) entry which is preliminary data.</text>
</comment>
<evidence type="ECO:0000256" key="1">
    <source>
        <dbReference type="SAM" id="MobiDB-lite"/>
    </source>
</evidence>
<gene>
    <name evidence="2" type="ORF">OZSIB_3911</name>
</gene>
<sequence>MGRSDRRFFHPIGEGRRFGRRRHPGLLPVNRADEQPEPRPPGEERSDSEPRPHRLPAPSTSLWWPNSTIPGSSRTIPPRAP</sequence>
<feature type="region of interest" description="Disordered" evidence="1">
    <location>
        <begin position="1"/>
        <end position="81"/>
    </location>
</feature>
<evidence type="ECO:0000313" key="3">
    <source>
        <dbReference type="Proteomes" id="UP000252355"/>
    </source>
</evidence>
<proteinExistence type="predicted"/>
<feature type="compositionally biased region" description="Polar residues" evidence="1">
    <location>
        <begin position="58"/>
        <end position="75"/>
    </location>
</feature>
<dbReference type="EMBL" id="QOQW01000010">
    <property type="protein sequence ID" value="RCK79757.1"/>
    <property type="molecule type" value="Genomic_DNA"/>
</dbReference>
<organism evidence="2 3">
    <name type="scientific">Candidatus Ozemobacter sibiricus</name>
    <dbReference type="NCBI Taxonomy" id="2268124"/>
    <lineage>
        <taxon>Bacteria</taxon>
        <taxon>Candidatus Ozemobacteria</taxon>
        <taxon>Candidatus Ozemobacterales</taxon>
        <taxon>Candidatus Ozemobacteraceae</taxon>
        <taxon>Candidatus Ozemobacter</taxon>
    </lineage>
</organism>
<dbReference type="AlphaFoldDB" id="A0A367ZPI6"/>